<gene>
    <name evidence="1" type="ORF">HZF10_12625</name>
</gene>
<sequence length="193" mass="22278">MKKGIAILSILACASCSHYVVNQAGYTRPPKHYDFPYRHRVKPLADLSLIDTTAIYYLHDANYYRNSDAYKVPDRYMRFYADGRVKVQGTKAFPRIEDVNDPEKGVVGYYYLKGDLLRIQLYSDINAGSDQLKFGKVDQNGDVILLHDNPRTTYCIGFGKKRTDYLIEKGSYFNPLVFKKIKLEGMTYQKGNW</sequence>
<protein>
    <submittedName>
        <fullName evidence="1">Uncharacterized protein</fullName>
    </submittedName>
</protein>
<evidence type="ECO:0000313" key="1">
    <source>
        <dbReference type="EMBL" id="NYA71770.1"/>
    </source>
</evidence>
<dbReference type="EMBL" id="JACBJI010000005">
    <property type="protein sequence ID" value="NYA71770.1"/>
    <property type="molecule type" value="Genomic_DNA"/>
</dbReference>
<keyword evidence="2" id="KW-1185">Reference proteome</keyword>
<dbReference type="Proteomes" id="UP000535020">
    <property type="component" value="Unassembled WGS sequence"/>
</dbReference>
<comment type="caution">
    <text evidence="1">The sequence shown here is derived from an EMBL/GenBank/DDBJ whole genome shotgun (WGS) entry which is preliminary data.</text>
</comment>
<dbReference type="AlphaFoldDB" id="A0A7Y8Y3Q6"/>
<proteinExistence type="predicted"/>
<accession>A0A7Y8Y3Q6</accession>
<evidence type="ECO:0000313" key="2">
    <source>
        <dbReference type="Proteomes" id="UP000535020"/>
    </source>
</evidence>
<dbReference type="RefSeq" id="WP_176006580.1">
    <property type="nucleotide sequence ID" value="NZ_JABWMI010000014.1"/>
</dbReference>
<reference evidence="1 2" key="1">
    <citation type="submission" date="2020-07" db="EMBL/GenBank/DDBJ databases">
        <authorList>
            <person name="Sun Q."/>
        </authorList>
    </citation>
    <scope>NUCLEOTIDE SEQUENCE [LARGE SCALE GENOMIC DNA]</scope>
    <source>
        <strain evidence="1 2">MAH-1</strain>
    </source>
</reference>
<organism evidence="1 2">
    <name type="scientific">Flavobacterium agri</name>
    <dbReference type="NCBI Taxonomy" id="2743471"/>
    <lineage>
        <taxon>Bacteria</taxon>
        <taxon>Pseudomonadati</taxon>
        <taxon>Bacteroidota</taxon>
        <taxon>Flavobacteriia</taxon>
        <taxon>Flavobacteriales</taxon>
        <taxon>Flavobacteriaceae</taxon>
        <taxon>Flavobacterium</taxon>
    </lineage>
</organism>
<name>A0A7Y8Y3Q6_9FLAO</name>